<dbReference type="PANTHER" id="PTHR43390:SF1">
    <property type="entry name" value="CHLOROPLAST PROCESSING PEPTIDASE"/>
    <property type="match status" value="1"/>
</dbReference>
<evidence type="ECO:0000256" key="3">
    <source>
        <dbReference type="RuleBase" id="RU362042"/>
    </source>
</evidence>
<keyword evidence="3" id="KW-0645">Protease</keyword>
<dbReference type="SUPFAM" id="SSF51306">
    <property type="entry name" value="LexA/Signal peptidase"/>
    <property type="match status" value="1"/>
</dbReference>
<dbReference type="PRINTS" id="PR00727">
    <property type="entry name" value="LEADERPTASE"/>
</dbReference>
<dbReference type="NCBIfam" id="TIGR02227">
    <property type="entry name" value="sigpep_I_bact"/>
    <property type="match status" value="1"/>
</dbReference>
<evidence type="ECO:0000313" key="5">
    <source>
        <dbReference type="EMBL" id="GAA1662384.1"/>
    </source>
</evidence>
<proteinExistence type="inferred from homology"/>
<evidence type="ECO:0000256" key="2">
    <source>
        <dbReference type="ARBA" id="ARBA00009370"/>
    </source>
</evidence>
<dbReference type="Gene3D" id="2.10.109.10">
    <property type="entry name" value="Umud Fragment, subunit A"/>
    <property type="match status" value="1"/>
</dbReference>
<keyword evidence="3" id="KW-1133">Transmembrane helix</keyword>
<accession>A0ABN2FZ04</accession>
<evidence type="ECO:0000313" key="6">
    <source>
        <dbReference type="Proteomes" id="UP001500618"/>
    </source>
</evidence>
<name>A0ABN2FZ04_9ACTN</name>
<evidence type="ECO:0000256" key="1">
    <source>
        <dbReference type="ARBA" id="ARBA00004401"/>
    </source>
</evidence>
<dbReference type="CDD" id="cd06530">
    <property type="entry name" value="S26_SPase_I"/>
    <property type="match status" value="1"/>
</dbReference>
<protein>
    <recommendedName>
        <fullName evidence="3">Signal peptidase I</fullName>
        <ecNumber evidence="3">3.4.21.89</ecNumber>
    </recommendedName>
</protein>
<dbReference type="PANTHER" id="PTHR43390">
    <property type="entry name" value="SIGNAL PEPTIDASE I"/>
    <property type="match status" value="1"/>
</dbReference>
<reference evidence="5 6" key="1">
    <citation type="journal article" date="2019" name="Int. J. Syst. Evol. Microbiol.">
        <title>The Global Catalogue of Microorganisms (GCM) 10K type strain sequencing project: providing services to taxonomists for standard genome sequencing and annotation.</title>
        <authorList>
            <consortium name="The Broad Institute Genomics Platform"/>
            <consortium name="The Broad Institute Genome Sequencing Center for Infectious Disease"/>
            <person name="Wu L."/>
            <person name="Ma J."/>
        </authorList>
    </citation>
    <scope>NUCLEOTIDE SEQUENCE [LARGE SCALE GENOMIC DNA]</scope>
    <source>
        <strain evidence="5 6">JCM 14718</strain>
    </source>
</reference>
<dbReference type="InterPro" id="IPR036286">
    <property type="entry name" value="LexA/Signal_pep-like_sf"/>
</dbReference>
<comment type="subcellular location">
    <subcellularLocation>
        <location evidence="1">Cell membrane</location>
        <topology evidence="1">Single-pass type II membrane protein</topology>
    </subcellularLocation>
    <subcellularLocation>
        <location evidence="3">Membrane</location>
        <topology evidence="3">Single-pass type II membrane protein</topology>
    </subcellularLocation>
</comment>
<dbReference type="EC" id="3.4.21.89" evidence="3"/>
<dbReference type="Proteomes" id="UP001500618">
    <property type="component" value="Unassembled WGS sequence"/>
</dbReference>
<feature type="transmembrane region" description="Helical" evidence="3">
    <location>
        <begin position="6"/>
        <end position="23"/>
    </location>
</feature>
<comment type="catalytic activity">
    <reaction evidence="3">
        <text>Cleavage of hydrophobic, N-terminal signal or leader sequences from secreted and periplasmic proteins.</text>
        <dbReference type="EC" id="3.4.21.89"/>
    </reaction>
</comment>
<dbReference type="EMBL" id="BAAANY010000003">
    <property type="protein sequence ID" value="GAA1662384.1"/>
    <property type="molecule type" value="Genomic_DNA"/>
</dbReference>
<dbReference type="InterPro" id="IPR000223">
    <property type="entry name" value="Pept_S26A_signal_pept_1"/>
</dbReference>
<dbReference type="RefSeq" id="WP_344307523.1">
    <property type="nucleotide sequence ID" value="NZ_BAAANY010000003.1"/>
</dbReference>
<keyword evidence="3" id="KW-0472">Membrane</keyword>
<keyword evidence="3" id="KW-0812">Transmembrane</keyword>
<dbReference type="InterPro" id="IPR019533">
    <property type="entry name" value="Peptidase_S26"/>
</dbReference>
<keyword evidence="3" id="KW-0378">Hydrolase</keyword>
<dbReference type="Pfam" id="PF10502">
    <property type="entry name" value="Peptidase_S26"/>
    <property type="match status" value="1"/>
</dbReference>
<organism evidence="5 6">
    <name type="scientific">Fodinicola feengrottensis</name>
    <dbReference type="NCBI Taxonomy" id="435914"/>
    <lineage>
        <taxon>Bacteria</taxon>
        <taxon>Bacillati</taxon>
        <taxon>Actinomycetota</taxon>
        <taxon>Actinomycetes</taxon>
        <taxon>Mycobacteriales</taxon>
        <taxon>Fodinicola</taxon>
    </lineage>
</organism>
<comment type="similarity">
    <text evidence="2 3">Belongs to the peptidase S26 family.</text>
</comment>
<evidence type="ECO:0000259" key="4">
    <source>
        <dbReference type="Pfam" id="PF10502"/>
    </source>
</evidence>
<comment type="caution">
    <text evidence="5">The sequence shown here is derived from an EMBL/GenBank/DDBJ whole genome shotgun (WGS) entry which is preliminary data.</text>
</comment>
<gene>
    <name evidence="5" type="ORF">GCM10009765_09790</name>
</gene>
<keyword evidence="6" id="KW-1185">Reference proteome</keyword>
<feature type="domain" description="Peptidase S26" evidence="4">
    <location>
        <begin position="11"/>
        <end position="97"/>
    </location>
</feature>
<sequence length="148" mass="15558">MVYGGWIAGAVVVLAAVATAAIVRTRRRLVVVSVDGASMSPTLESGDRVLVRRRQLDDVRVGDIVVLQSPAELVNVLDSTSVWNIKRVVALPGDDVPVGTVPAGNPAVVPAGKLVVIGDGAISSDSRQWGFYAGDRLLGVMIRQMSAR</sequence>